<keyword evidence="2" id="KW-1185">Reference proteome</keyword>
<sequence length="233" mass="27232">MGRIQETTEDTVKSKRKDFDKRLLSILPHLHPYVKHRIYIAESTGILPGNMYCSNGIIDDAIVQLFNTPVDHDIQCLALELKLFKIADEIIDELYIKEGWHQHTISTNDILKEELDRLEEDFFAEADDDLIMSDELTDISYHQNLENKKPFIYDDSNSEILKVIDNHHSSDLKKKKLLGKFYSWLPLKTSNIIDLFVFGKLNFEEIAIVKGISSREVKEIIIDVRKRFRRNLI</sequence>
<dbReference type="AlphaFoldDB" id="A0A5S5C1B5"/>
<dbReference type="OrthoDB" id="1226308at2"/>
<protein>
    <submittedName>
        <fullName evidence="1">Uncharacterized protein</fullName>
    </submittedName>
</protein>
<gene>
    <name evidence="1" type="ORF">BD809_107110</name>
</gene>
<organism evidence="1 2">
    <name type="scientific">Aquimarina intermedia</name>
    <dbReference type="NCBI Taxonomy" id="350814"/>
    <lineage>
        <taxon>Bacteria</taxon>
        <taxon>Pseudomonadati</taxon>
        <taxon>Bacteroidota</taxon>
        <taxon>Flavobacteriia</taxon>
        <taxon>Flavobacteriales</taxon>
        <taxon>Flavobacteriaceae</taxon>
        <taxon>Aquimarina</taxon>
    </lineage>
</organism>
<accession>A0A5S5C1B5</accession>
<reference evidence="1 2" key="1">
    <citation type="submission" date="2019-07" db="EMBL/GenBank/DDBJ databases">
        <title>Genomic Encyclopedia of Archaeal and Bacterial Type Strains, Phase II (KMG-II): from individual species to whole genera.</title>
        <authorList>
            <person name="Goeker M."/>
        </authorList>
    </citation>
    <scope>NUCLEOTIDE SEQUENCE [LARGE SCALE GENOMIC DNA]</scope>
    <source>
        <strain evidence="1 2">DSM 17527</strain>
    </source>
</reference>
<dbReference type="SUPFAM" id="SSF88659">
    <property type="entry name" value="Sigma3 and sigma4 domains of RNA polymerase sigma factors"/>
    <property type="match status" value="1"/>
</dbReference>
<comment type="caution">
    <text evidence="1">The sequence shown here is derived from an EMBL/GenBank/DDBJ whole genome shotgun (WGS) entry which is preliminary data.</text>
</comment>
<dbReference type="RefSeq" id="WP_148783102.1">
    <property type="nucleotide sequence ID" value="NZ_VNHU01000007.1"/>
</dbReference>
<name>A0A5S5C1B5_9FLAO</name>
<evidence type="ECO:0000313" key="2">
    <source>
        <dbReference type="Proteomes" id="UP000324376"/>
    </source>
</evidence>
<dbReference type="EMBL" id="VNHU01000007">
    <property type="protein sequence ID" value="TYP72226.1"/>
    <property type="molecule type" value="Genomic_DNA"/>
</dbReference>
<evidence type="ECO:0000313" key="1">
    <source>
        <dbReference type="EMBL" id="TYP72226.1"/>
    </source>
</evidence>
<dbReference type="InterPro" id="IPR013324">
    <property type="entry name" value="RNA_pol_sigma_r3/r4-like"/>
</dbReference>
<dbReference type="Proteomes" id="UP000324376">
    <property type="component" value="Unassembled WGS sequence"/>
</dbReference>
<proteinExistence type="predicted"/>